<protein>
    <submittedName>
        <fullName evidence="2">ABC transporter permease</fullName>
    </submittedName>
</protein>
<keyword evidence="1" id="KW-1133">Transmembrane helix</keyword>
<gene>
    <name evidence="2" type="ORF">D3P05_17430</name>
</gene>
<name>A0A419A2J5_9RHOB</name>
<comment type="caution">
    <text evidence="2">The sequence shown here is derived from an EMBL/GenBank/DDBJ whole genome shotgun (WGS) entry which is preliminary data.</text>
</comment>
<keyword evidence="1" id="KW-0472">Membrane</keyword>
<keyword evidence="1" id="KW-0812">Transmembrane</keyword>
<feature type="transmembrane region" description="Helical" evidence="1">
    <location>
        <begin position="6"/>
        <end position="25"/>
    </location>
</feature>
<sequence length="30" mass="3240">VPLWQSAGSILSWPLAAMALAWAAFRKVTP</sequence>
<dbReference type="Proteomes" id="UP000283587">
    <property type="component" value="Unassembled WGS sequence"/>
</dbReference>
<keyword evidence="3" id="KW-1185">Reference proteome</keyword>
<evidence type="ECO:0000313" key="3">
    <source>
        <dbReference type="Proteomes" id="UP000283587"/>
    </source>
</evidence>
<dbReference type="AlphaFoldDB" id="A0A419A2J5"/>
<evidence type="ECO:0000313" key="2">
    <source>
        <dbReference type="EMBL" id="RJL07477.1"/>
    </source>
</evidence>
<feature type="non-terminal residue" evidence="2">
    <location>
        <position position="1"/>
    </location>
</feature>
<dbReference type="EMBL" id="QZEW01000087">
    <property type="protein sequence ID" value="RJL07477.1"/>
    <property type="molecule type" value="Genomic_DNA"/>
</dbReference>
<reference evidence="3" key="1">
    <citation type="submission" date="2018-09" db="EMBL/GenBank/DDBJ databases">
        <title>Paracoccus onubensis nov. sp. a moderate halophilic bacterium isolated from Gruta de las Maravillas (Aracena, Spain).</title>
        <authorList>
            <person name="Jurado V."/>
            <person name="Gutierrez-Patricio S."/>
            <person name="Gonzalez-Pimentel J.L."/>
            <person name="Miller A.Z."/>
            <person name="Laiz L."/>
            <person name="Saiz-Jimenez C."/>
        </authorList>
    </citation>
    <scope>NUCLEOTIDE SEQUENCE [LARGE SCALE GENOMIC DNA]</scope>
    <source>
        <strain evidence="3">DSM 26381</strain>
    </source>
</reference>
<organism evidence="2 3">
    <name type="scientific">Paracoccus siganidrum</name>
    <dbReference type="NCBI Taxonomy" id="1276757"/>
    <lineage>
        <taxon>Bacteria</taxon>
        <taxon>Pseudomonadati</taxon>
        <taxon>Pseudomonadota</taxon>
        <taxon>Alphaproteobacteria</taxon>
        <taxon>Rhodobacterales</taxon>
        <taxon>Paracoccaceae</taxon>
        <taxon>Paracoccus</taxon>
    </lineage>
</organism>
<proteinExistence type="predicted"/>
<evidence type="ECO:0000256" key="1">
    <source>
        <dbReference type="SAM" id="Phobius"/>
    </source>
</evidence>
<accession>A0A419A2J5</accession>